<dbReference type="SUPFAM" id="SSF52540">
    <property type="entry name" value="P-loop containing nucleoside triphosphate hydrolases"/>
    <property type="match status" value="1"/>
</dbReference>
<dbReference type="InterPro" id="IPR050166">
    <property type="entry name" value="ABC_transporter_ATP-bind"/>
</dbReference>
<dbReference type="GO" id="GO:0016887">
    <property type="term" value="F:ATP hydrolysis activity"/>
    <property type="evidence" value="ECO:0007669"/>
    <property type="project" value="InterPro"/>
</dbReference>
<dbReference type="InterPro" id="IPR003439">
    <property type="entry name" value="ABC_transporter-like_ATP-bd"/>
</dbReference>
<dbReference type="PANTHER" id="PTHR42788:SF13">
    <property type="entry name" value="ALIPHATIC SULFONATES IMPORT ATP-BINDING PROTEIN SSUB"/>
    <property type="match status" value="1"/>
</dbReference>
<evidence type="ECO:0000313" key="5">
    <source>
        <dbReference type="EMBL" id="HIW79653.1"/>
    </source>
</evidence>
<proteinExistence type="predicted"/>
<dbReference type="AlphaFoldDB" id="A0A9D1R1A0"/>
<evidence type="ECO:0000256" key="2">
    <source>
        <dbReference type="ARBA" id="ARBA00022741"/>
    </source>
</evidence>
<gene>
    <name evidence="5" type="ORF">H9874_11005</name>
</gene>
<reference evidence="5" key="1">
    <citation type="journal article" date="2021" name="PeerJ">
        <title>Extensive microbial diversity within the chicken gut microbiome revealed by metagenomics and culture.</title>
        <authorList>
            <person name="Gilroy R."/>
            <person name="Ravi A."/>
            <person name="Getino M."/>
            <person name="Pursley I."/>
            <person name="Horton D.L."/>
            <person name="Alikhan N.F."/>
            <person name="Baker D."/>
            <person name="Gharbi K."/>
            <person name="Hall N."/>
            <person name="Watson M."/>
            <person name="Adriaenssens E.M."/>
            <person name="Foster-Nyarko E."/>
            <person name="Jarju S."/>
            <person name="Secka A."/>
            <person name="Antonio M."/>
            <person name="Oren A."/>
            <person name="Chaudhuri R.R."/>
            <person name="La Ragione R."/>
            <person name="Hildebrand F."/>
            <person name="Pallen M.J."/>
        </authorList>
    </citation>
    <scope>NUCLEOTIDE SEQUENCE</scope>
    <source>
        <strain evidence="5">ChiSxjej5B17-1746</strain>
    </source>
</reference>
<evidence type="ECO:0000256" key="1">
    <source>
        <dbReference type="ARBA" id="ARBA00022448"/>
    </source>
</evidence>
<feature type="domain" description="ABC transporter" evidence="4">
    <location>
        <begin position="12"/>
        <end position="248"/>
    </location>
</feature>
<dbReference type="PROSITE" id="PS50893">
    <property type="entry name" value="ABC_TRANSPORTER_2"/>
    <property type="match status" value="1"/>
</dbReference>
<keyword evidence="3 5" id="KW-0067">ATP-binding</keyword>
<comment type="caution">
    <text evidence="5">The sequence shown here is derived from an EMBL/GenBank/DDBJ whole genome shotgun (WGS) entry which is preliminary data.</text>
</comment>
<evidence type="ECO:0000313" key="6">
    <source>
        <dbReference type="Proteomes" id="UP000824264"/>
    </source>
</evidence>
<keyword evidence="2" id="KW-0547">Nucleotide-binding</keyword>
<dbReference type="SMART" id="SM00382">
    <property type="entry name" value="AAA"/>
    <property type="match status" value="1"/>
</dbReference>
<organism evidence="5 6">
    <name type="scientific">Candidatus Bilophila faecipullorum</name>
    <dbReference type="NCBI Taxonomy" id="2838482"/>
    <lineage>
        <taxon>Bacteria</taxon>
        <taxon>Pseudomonadati</taxon>
        <taxon>Thermodesulfobacteriota</taxon>
        <taxon>Desulfovibrionia</taxon>
        <taxon>Desulfovibrionales</taxon>
        <taxon>Desulfovibrionaceae</taxon>
        <taxon>Bilophila</taxon>
    </lineage>
</organism>
<dbReference type="EMBL" id="DXGI01000408">
    <property type="protein sequence ID" value="HIW79653.1"/>
    <property type="molecule type" value="Genomic_DNA"/>
</dbReference>
<dbReference type="Gene3D" id="3.40.50.300">
    <property type="entry name" value="P-loop containing nucleotide triphosphate hydrolases"/>
    <property type="match status" value="1"/>
</dbReference>
<protein>
    <submittedName>
        <fullName evidence="5">ABC transporter ATP-binding protein</fullName>
    </submittedName>
</protein>
<dbReference type="Pfam" id="PF00005">
    <property type="entry name" value="ABC_tran"/>
    <property type="match status" value="1"/>
</dbReference>
<reference evidence="5" key="2">
    <citation type="submission" date="2021-04" db="EMBL/GenBank/DDBJ databases">
        <authorList>
            <person name="Gilroy R."/>
        </authorList>
    </citation>
    <scope>NUCLEOTIDE SEQUENCE</scope>
    <source>
        <strain evidence="5">ChiSxjej5B17-1746</strain>
    </source>
</reference>
<accession>A0A9D1R1A0</accession>
<dbReference type="PROSITE" id="PS00211">
    <property type="entry name" value="ABC_TRANSPORTER_1"/>
    <property type="match status" value="1"/>
</dbReference>
<dbReference type="InterPro" id="IPR003593">
    <property type="entry name" value="AAA+_ATPase"/>
</dbReference>
<name>A0A9D1R1A0_9BACT</name>
<evidence type="ECO:0000256" key="3">
    <source>
        <dbReference type="ARBA" id="ARBA00022840"/>
    </source>
</evidence>
<dbReference type="GO" id="GO:0005524">
    <property type="term" value="F:ATP binding"/>
    <property type="evidence" value="ECO:0007669"/>
    <property type="project" value="UniProtKB-KW"/>
</dbReference>
<sequence length="250" mass="27328">MAVPPPHPRAGILVRDVAKGYGEGLVLDGLSFELPAGETLAVVGPSGCGKSTLLYLLAGLDKADRGTVSTGGRDGKTGNISFILQDYGLFPWKTVAENLSLPLELRGEGRTRRREAVAAMLDELGLTGLGPRYPVQLSGGQRQRVAIGRALITDPDILLMDEPFSSLDALTREHLQRTVLSLWRRRRPTCVLVTHNVPEAVFLGRRVMVLSGRPARKTLWLDNPRFGEEGAAFEETRRVYEALSETKDCL</sequence>
<dbReference type="PANTHER" id="PTHR42788">
    <property type="entry name" value="TAURINE IMPORT ATP-BINDING PROTEIN-RELATED"/>
    <property type="match status" value="1"/>
</dbReference>
<dbReference type="Proteomes" id="UP000824264">
    <property type="component" value="Unassembled WGS sequence"/>
</dbReference>
<dbReference type="CDD" id="cd03293">
    <property type="entry name" value="ABC_NrtD_SsuB_transporters"/>
    <property type="match status" value="1"/>
</dbReference>
<evidence type="ECO:0000259" key="4">
    <source>
        <dbReference type="PROSITE" id="PS50893"/>
    </source>
</evidence>
<dbReference type="InterPro" id="IPR017871">
    <property type="entry name" value="ABC_transporter-like_CS"/>
</dbReference>
<dbReference type="InterPro" id="IPR027417">
    <property type="entry name" value="P-loop_NTPase"/>
</dbReference>
<keyword evidence="1" id="KW-0813">Transport</keyword>